<protein>
    <recommendedName>
        <fullName evidence="4">DUF2975 domain-containing protein</fullName>
    </recommendedName>
</protein>
<dbReference type="EMBL" id="FZQA01000001">
    <property type="protein sequence ID" value="SNT68081.1"/>
    <property type="molecule type" value="Genomic_DNA"/>
</dbReference>
<name>A0A239PJU6_9PROT</name>
<keyword evidence="3" id="KW-1185">Reference proteome</keyword>
<evidence type="ECO:0000256" key="1">
    <source>
        <dbReference type="SAM" id="Phobius"/>
    </source>
</evidence>
<reference evidence="2 3" key="1">
    <citation type="submission" date="2017-07" db="EMBL/GenBank/DDBJ databases">
        <authorList>
            <person name="Sun Z.S."/>
            <person name="Albrecht U."/>
            <person name="Echele G."/>
            <person name="Lee C.C."/>
        </authorList>
    </citation>
    <scope>NUCLEOTIDE SEQUENCE [LARGE SCALE GENOMIC DNA]</scope>
    <source>
        <strain evidence="2 3">CGMCC 1.12710</strain>
    </source>
</reference>
<keyword evidence="1" id="KW-1133">Transmembrane helix</keyword>
<dbReference type="OrthoDB" id="7349915at2"/>
<evidence type="ECO:0008006" key="4">
    <source>
        <dbReference type="Google" id="ProtNLM"/>
    </source>
</evidence>
<dbReference type="Pfam" id="PF11188">
    <property type="entry name" value="DUF2975"/>
    <property type="match status" value="1"/>
</dbReference>
<keyword evidence="1" id="KW-0472">Membrane</keyword>
<gene>
    <name evidence="2" type="ORF">SAMN06297382_0577</name>
</gene>
<evidence type="ECO:0000313" key="3">
    <source>
        <dbReference type="Proteomes" id="UP000198346"/>
    </source>
</evidence>
<feature type="transmembrane region" description="Helical" evidence="1">
    <location>
        <begin position="142"/>
        <end position="158"/>
    </location>
</feature>
<keyword evidence="1" id="KW-0812">Transmembrane</keyword>
<dbReference type="RefSeq" id="WP_089411062.1">
    <property type="nucleotide sequence ID" value="NZ_FZQA01000001.1"/>
</dbReference>
<dbReference type="AlphaFoldDB" id="A0A239PJU6"/>
<feature type="transmembrane region" description="Helical" evidence="1">
    <location>
        <begin position="70"/>
        <end position="91"/>
    </location>
</feature>
<proteinExistence type="predicted"/>
<accession>A0A239PJU6</accession>
<dbReference type="Proteomes" id="UP000198346">
    <property type="component" value="Unassembled WGS sequence"/>
</dbReference>
<sequence length="172" mass="18797">MKALGKGSLASILAAGLHIVRVVIFVAFAGLAIAAVMLPLGPALLELASRVEGVNVESDLVIEGGDYIRLVYYFVTFGVMLYIVNRLLEILRTLRFGSPFVKENAVRFRRVGYALLFGEAAKLFFGFFSLVSGAEIDVKIELIAWIGIAAVFVLAEVFHEGARMKEEQDLTV</sequence>
<feature type="transmembrane region" description="Helical" evidence="1">
    <location>
        <begin position="12"/>
        <end position="38"/>
    </location>
</feature>
<feature type="transmembrane region" description="Helical" evidence="1">
    <location>
        <begin position="111"/>
        <end position="130"/>
    </location>
</feature>
<dbReference type="InterPro" id="IPR021354">
    <property type="entry name" value="DUF2975"/>
</dbReference>
<evidence type="ECO:0000313" key="2">
    <source>
        <dbReference type="EMBL" id="SNT68081.1"/>
    </source>
</evidence>
<organism evidence="2 3">
    <name type="scientific">Amphiplicatus metriothermophilus</name>
    <dbReference type="NCBI Taxonomy" id="1519374"/>
    <lineage>
        <taxon>Bacteria</taxon>
        <taxon>Pseudomonadati</taxon>
        <taxon>Pseudomonadota</taxon>
        <taxon>Alphaproteobacteria</taxon>
        <taxon>Parvularculales</taxon>
        <taxon>Parvularculaceae</taxon>
        <taxon>Amphiplicatus</taxon>
    </lineage>
</organism>